<dbReference type="AlphaFoldDB" id="A0A0U0TCD7"/>
<feature type="compositionally biased region" description="Low complexity" evidence="1">
    <location>
        <begin position="7"/>
        <end position="25"/>
    </location>
</feature>
<dbReference type="Proteomes" id="UP000044938">
    <property type="component" value="Unassembled WGS sequence"/>
</dbReference>
<organism evidence="2 5">
    <name type="scientific">Mycobacterium tuberculosis</name>
    <dbReference type="NCBI Taxonomy" id="1773"/>
    <lineage>
        <taxon>Bacteria</taxon>
        <taxon>Bacillati</taxon>
        <taxon>Actinomycetota</taxon>
        <taxon>Actinomycetes</taxon>
        <taxon>Mycobacteriales</taxon>
        <taxon>Mycobacteriaceae</taxon>
        <taxon>Mycobacterium</taxon>
        <taxon>Mycobacterium tuberculosis complex</taxon>
    </lineage>
</organism>
<proteinExistence type="predicted"/>
<dbReference type="Proteomes" id="UP000038802">
    <property type="component" value="Unassembled WGS sequence"/>
</dbReference>
<gene>
    <name evidence="2" type="ORF">ERS007703_01148</name>
    <name evidence="3" type="ORF">ERS007720_00485</name>
    <name evidence="4" type="ORF">ERS007739_01241</name>
</gene>
<evidence type="ECO:0000313" key="4">
    <source>
        <dbReference type="EMBL" id="COX40605.1"/>
    </source>
</evidence>
<evidence type="ECO:0000313" key="3">
    <source>
        <dbReference type="EMBL" id="COV56915.1"/>
    </source>
</evidence>
<evidence type="ECO:0000313" key="5">
    <source>
        <dbReference type="Proteomes" id="UP000038802"/>
    </source>
</evidence>
<name>A0A0U0TCD7_MYCTX</name>
<evidence type="ECO:0000313" key="2">
    <source>
        <dbReference type="EMBL" id="COV32915.1"/>
    </source>
</evidence>
<protein>
    <submittedName>
        <fullName evidence="2">Uncharacterized protein</fullName>
    </submittedName>
</protein>
<evidence type="ECO:0000313" key="7">
    <source>
        <dbReference type="Proteomes" id="UP000044938"/>
    </source>
</evidence>
<evidence type="ECO:0000256" key="1">
    <source>
        <dbReference type="SAM" id="MobiDB-lite"/>
    </source>
</evidence>
<dbReference type="EMBL" id="CSBK01000443">
    <property type="protein sequence ID" value="COX40605.1"/>
    <property type="molecule type" value="Genomic_DNA"/>
</dbReference>
<dbReference type="EMBL" id="CSAJ01000036">
    <property type="protein sequence ID" value="COV56915.1"/>
    <property type="molecule type" value="Genomic_DNA"/>
</dbReference>
<accession>A0A0U0TCD7</accession>
<feature type="region of interest" description="Disordered" evidence="1">
    <location>
        <begin position="1"/>
        <end position="34"/>
    </location>
</feature>
<evidence type="ECO:0000313" key="6">
    <source>
        <dbReference type="Proteomes" id="UP000039021"/>
    </source>
</evidence>
<sequence>MRTDLLAATTASAAPRASANAASETSPMPCATRELKATPLSVCSAG</sequence>
<reference evidence="2" key="2">
    <citation type="submission" date="2015-03" db="EMBL/GenBank/DDBJ databases">
        <authorList>
            <person name="Murphy D."/>
        </authorList>
    </citation>
    <scope>NUCLEOTIDE SEQUENCE [LARGE SCALE GENOMIC DNA]</scope>
    <source>
        <strain evidence="2">K00500041</strain>
    </source>
</reference>
<reference evidence="4" key="3">
    <citation type="submission" date="2015-03" db="EMBL/GenBank/DDBJ databases">
        <authorList>
            <consortium name="Pathogen Informatics"/>
            <person name="Murphy D."/>
        </authorList>
    </citation>
    <scope>NUCLEOTIDE SEQUENCE</scope>
    <source>
        <strain evidence="4">N09902308</strain>
    </source>
</reference>
<reference evidence="5 6" key="1">
    <citation type="submission" date="2015-03" db="EMBL/GenBank/DDBJ databases">
        <authorList>
            <consortium name="Pathogen Informatics"/>
        </authorList>
    </citation>
    <scope>NUCLEOTIDE SEQUENCE [LARGE SCALE GENOMIC DNA]</scope>
    <source>
        <strain evidence="5">K00500041</strain>
        <strain evidence="3 7">M09401471</strain>
        <strain evidence="6">N09902308</strain>
    </source>
</reference>
<dbReference type="Proteomes" id="UP000039021">
    <property type="component" value="Unassembled WGS sequence"/>
</dbReference>
<dbReference type="EMBL" id="CSAE01000089">
    <property type="protein sequence ID" value="COV32915.1"/>
    <property type="molecule type" value="Genomic_DNA"/>
</dbReference>